<dbReference type="InterPro" id="IPR043502">
    <property type="entry name" value="DNA/RNA_pol_sf"/>
</dbReference>
<accession>A0A803P9U4</accession>
<feature type="region of interest" description="Disordered" evidence="1">
    <location>
        <begin position="1"/>
        <end position="54"/>
    </location>
</feature>
<feature type="compositionally biased region" description="Basic and acidic residues" evidence="1">
    <location>
        <begin position="1"/>
        <end position="25"/>
    </location>
</feature>
<dbReference type="PANTHER" id="PTHR46890">
    <property type="entry name" value="NON-LTR RETROLELEMENT REVERSE TRANSCRIPTASE-LIKE PROTEIN-RELATED"/>
    <property type="match status" value="1"/>
</dbReference>
<evidence type="ECO:0000313" key="3">
    <source>
        <dbReference type="EnsemblPlants" id="cds.evm.model.03.648"/>
    </source>
</evidence>
<dbReference type="Proteomes" id="UP000596661">
    <property type="component" value="Chromosome 3"/>
</dbReference>
<dbReference type="SUPFAM" id="SSF56672">
    <property type="entry name" value="DNA/RNA polymerases"/>
    <property type="match status" value="1"/>
</dbReference>
<reference evidence="3" key="2">
    <citation type="submission" date="2021-03" db="UniProtKB">
        <authorList>
            <consortium name="EnsemblPlants"/>
        </authorList>
    </citation>
    <scope>IDENTIFICATION</scope>
</reference>
<feature type="compositionally biased region" description="Basic and acidic residues" evidence="1">
    <location>
        <begin position="108"/>
        <end position="134"/>
    </location>
</feature>
<dbReference type="InterPro" id="IPR000477">
    <property type="entry name" value="RT_dom"/>
</dbReference>
<feature type="compositionally biased region" description="Polar residues" evidence="1">
    <location>
        <begin position="150"/>
        <end position="161"/>
    </location>
</feature>
<proteinExistence type="predicted"/>
<dbReference type="EnsemblPlants" id="evm.model.03.648">
    <property type="protein sequence ID" value="cds.evm.model.03.648"/>
    <property type="gene ID" value="evm.TU.03.648"/>
</dbReference>
<dbReference type="InterPro" id="IPR036691">
    <property type="entry name" value="Endo/exonu/phosph_ase_sf"/>
</dbReference>
<sequence>MNSEFNHRHDMESGKEDGNLSKKNQDPATNISKETAGTSTSNIQRAKPVPRITNKNSNLVEVPISNSFLPFDYTNLMELINEDRTKGKSVGGSSSGIKRRADCWDFGRNEDEPKKENGKRIHRENHNSKLKEPMDNSETGNYWKDIPINFGTTDGNANSGKKSGRKPRVMAKRKNKGDDKNNLPPTNQEGKPIGSIEKTAKVVKPEKISSVSDLISGGLGNPWTLKTLCSHVKDHHPGMIFLAETRLNEAAMERIRIVLGFDSCFVVAARGKSGGLALLWKDSWEVTINSFTVSHIDAKVENGLGFFWSFTGFYGSPDPGGRKQSWLLMERLRDMRQGPWICGGDFNEIMREKEKKGGCLKQASQIREFQKAISYCNFKEVKMEEESLLGAMGVKTTWSLKNWIEFLQIQSGIGNSWKSRFHYEQAWVGEEECGKIVNNVWLDGSNWGSAKGIRGRINHCGEVLNECNKGKKAELGAKTKKLKEELKYLSSSSGEIDWVNRRRVEKDLNVAEAKEELLWKQRSRALWLTHGDRNTKYFHYKASQRKKKNKINGLFDDNMKWCNKEEEIEHILIHSYIELFSSSRPNQNMMDVLNQCVPNRISSQDNDMLMEDFTKEYVKEALDQIHPLKAPGKDGLPGLFYHNHWEEVGHEVIATCLEVLNNKMDCSCLNDTLLCLIPKIKDPTKVSDYRPLSLCNVIYKVISKCLANRMKLSMEKVISKNQSAFIKGRQIQDNAIIGFESLHCMKKGRFGNGKKMALKLDMSKAYDRVEWDFIEEMMRCLGYEEQWISKIMGCVKTVTFSVLLNGEAKGNIVPKRGLRQGDPLSPFLFLICSEGLSCLLNEASRANKIHGLRFGNLGRRLTHLLFADDCLIFVDATMEESKAIKEVLDSYSTLSGQCINFTKSNLCVGNKIKNTDGQRLASALKKLLVWYGTKCGKNSKDGKWVYSPKPAVSEIQALIARFWWGSSTTKHQIHWGNWEKLCKDKWSGGMGFRDLEDFNQALLAKQGWKLVTNPDSLVAQVLKALYYPNNDFLGAGLGTWCSNVWRGILWGRELLMKGLRWRVTNGNKVRINEDRWIPRGYPFRLRAKVPVPPHTLIGSFLDENGSWDIRNIKEKMHREDIPWILGIQANRDGGEDELVWHDSTNGEYKVSSGYMLNCVEKQGPETSNKVMCSKQKFDTFLGLSWLVWSQRNQRIFQKKNTNLRSWIPWALDYLDNTLMHTHTSSNTKTEQRNLIWCPPPAGTVMVNCDAGFGKHQQGSGMAAVARDQEGNLVAAEVMYTEGYISVLMAELVSKKALRAEWGVPLVEILSSNLLIDCKGFKFVNRDCNKVAHSLAKWAINQRCNSFWSEVLPSCAAAILKAEKPDQL</sequence>
<dbReference type="Pfam" id="PF00078">
    <property type="entry name" value="RVT_1"/>
    <property type="match status" value="1"/>
</dbReference>
<feature type="region of interest" description="Disordered" evidence="1">
    <location>
        <begin position="108"/>
        <end position="198"/>
    </location>
</feature>
<feature type="domain" description="Reverse transcriptase" evidence="2">
    <location>
        <begin position="658"/>
        <end position="935"/>
    </location>
</feature>
<dbReference type="Pfam" id="PF03372">
    <property type="entry name" value="Exo_endo_phos"/>
    <property type="match status" value="1"/>
</dbReference>
<feature type="compositionally biased region" description="Polar residues" evidence="1">
    <location>
        <begin position="26"/>
        <end position="44"/>
    </location>
</feature>
<dbReference type="GO" id="GO:0003824">
    <property type="term" value="F:catalytic activity"/>
    <property type="evidence" value="ECO:0007669"/>
    <property type="project" value="InterPro"/>
</dbReference>
<feature type="compositionally biased region" description="Basic residues" evidence="1">
    <location>
        <begin position="162"/>
        <end position="175"/>
    </location>
</feature>
<keyword evidence="4" id="KW-1185">Reference proteome</keyword>
<dbReference type="EMBL" id="UZAU01000263">
    <property type="status" value="NOT_ANNOTATED_CDS"/>
    <property type="molecule type" value="Genomic_DNA"/>
</dbReference>
<dbReference type="SUPFAM" id="SSF56219">
    <property type="entry name" value="DNase I-like"/>
    <property type="match status" value="1"/>
</dbReference>
<dbReference type="InterPro" id="IPR005135">
    <property type="entry name" value="Endo/exonuclease/phosphatase"/>
</dbReference>
<protein>
    <recommendedName>
        <fullName evidence="2">Reverse transcriptase domain-containing protein</fullName>
    </recommendedName>
</protein>
<reference evidence="3" key="1">
    <citation type="submission" date="2018-11" db="EMBL/GenBank/DDBJ databases">
        <authorList>
            <person name="Grassa J C."/>
        </authorList>
    </citation>
    <scope>NUCLEOTIDE SEQUENCE [LARGE SCALE GENOMIC DNA]</scope>
</reference>
<evidence type="ECO:0000313" key="4">
    <source>
        <dbReference type="Proteomes" id="UP000596661"/>
    </source>
</evidence>
<dbReference type="Gene3D" id="3.60.10.10">
    <property type="entry name" value="Endonuclease/exonuclease/phosphatase"/>
    <property type="match status" value="1"/>
</dbReference>
<evidence type="ECO:0000259" key="2">
    <source>
        <dbReference type="PROSITE" id="PS50878"/>
    </source>
</evidence>
<dbReference type="CDD" id="cd01650">
    <property type="entry name" value="RT_nLTR_like"/>
    <property type="match status" value="1"/>
</dbReference>
<dbReference type="InterPro" id="IPR052343">
    <property type="entry name" value="Retrotransposon-Effector_Assoc"/>
</dbReference>
<evidence type="ECO:0000256" key="1">
    <source>
        <dbReference type="SAM" id="MobiDB-lite"/>
    </source>
</evidence>
<dbReference type="Gramene" id="evm.model.03.648">
    <property type="protein sequence ID" value="cds.evm.model.03.648"/>
    <property type="gene ID" value="evm.TU.03.648"/>
</dbReference>
<name>A0A803P9U4_CANSA</name>
<dbReference type="PANTHER" id="PTHR46890:SF48">
    <property type="entry name" value="RNA-DIRECTED DNA POLYMERASE"/>
    <property type="match status" value="1"/>
</dbReference>
<dbReference type="PROSITE" id="PS50878">
    <property type="entry name" value="RT_POL"/>
    <property type="match status" value="1"/>
</dbReference>
<organism evidence="3 4">
    <name type="scientific">Cannabis sativa</name>
    <name type="common">Hemp</name>
    <name type="synonym">Marijuana</name>
    <dbReference type="NCBI Taxonomy" id="3483"/>
    <lineage>
        <taxon>Eukaryota</taxon>
        <taxon>Viridiplantae</taxon>
        <taxon>Streptophyta</taxon>
        <taxon>Embryophyta</taxon>
        <taxon>Tracheophyta</taxon>
        <taxon>Spermatophyta</taxon>
        <taxon>Magnoliopsida</taxon>
        <taxon>eudicotyledons</taxon>
        <taxon>Gunneridae</taxon>
        <taxon>Pentapetalae</taxon>
        <taxon>rosids</taxon>
        <taxon>fabids</taxon>
        <taxon>Rosales</taxon>
        <taxon>Cannabaceae</taxon>
        <taxon>Cannabis</taxon>
    </lineage>
</organism>